<dbReference type="InterPro" id="IPR006675">
    <property type="entry name" value="HDIG_dom"/>
</dbReference>
<dbReference type="SUPFAM" id="SSF109604">
    <property type="entry name" value="HD-domain/PDEase-like"/>
    <property type="match status" value="2"/>
</dbReference>
<dbReference type="PANTHER" id="PTHR43155">
    <property type="entry name" value="CYCLIC DI-GMP PHOSPHODIESTERASE PA4108-RELATED"/>
    <property type="match status" value="1"/>
</dbReference>
<evidence type="ECO:0000313" key="2">
    <source>
        <dbReference type="EMBL" id="GAA0733428.1"/>
    </source>
</evidence>
<feature type="domain" description="HD-GYP" evidence="1">
    <location>
        <begin position="226"/>
        <end position="413"/>
    </location>
</feature>
<comment type="caution">
    <text evidence="2">The sequence shown here is derived from an EMBL/GenBank/DDBJ whole genome shotgun (WGS) entry which is preliminary data.</text>
</comment>
<proteinExistence type="predicted"/>
<gene>
    <name evidence="2" type="ORF">GCM10008906_04250</name>
</gene>
<dbReference type="Proteomes" id="UP001501510">
    <property type="component" value="Unassembled WGS sequence"/>
</dbReference>
<name>A0ABP3UGD7_9CLOT</name>
<reference evidence="3" key="1">
    <citation type="journal article" date="2019" name="Int. J. Syst. Evol. Microbiol.">
        <title>The Global Catalogue of Microorganisms (GCM) 10K type strain sequencing project: providing services to taxonomists for standard genome sequencing and annotation.</title>
        <authorList>
            <consortium name="The Broad Institute Genomics Platform"/>
            <consortium name="The Broad Institute Genome Sequencing Center for Infectious Disease"/>
            <person name="Wu L."/>
            <person name="Ma J."/>
        </authorList>
    </citation>
    <scope>NUCLEOTIDE SEQUENCE [LARGE SCALE GENOMIC DNA]</scope>
    <source>
        <strain evidence="3">JCM 1407</strain>
    </source>
</reference>
<sequence length="413" mass="46860">MDIYMDNILRSISAALDLSEMSSINKDNNIIENITNINYSSHFFLHHSERTSYIAYSLAKAMNIEGSRLEYIYVSSLLHDIGAANFLSNTCSNELFIKGHCETGAKIVKSFPIFKNIGKIILYHHENWDGSGALNIKNSAIPLESQIIRMADIIELLYKENIPYYIQKEFITKWILEKKDKIFSPKLIKGFLKASSKDSFWLNIENTTYMSYILADISPVGNYKLDLNSLTNIAYIFSNIIDSKSKFTANHSIEISKLSYSLCKILNYDEKTCTKMKIAGLLHDTGKLAVPTSILDKDGPLNDSEFSIIKSHAYYTGVILKKIANLKDIGNWASNHHEKLNGSGYPLKLTGKDLSRESRILAVCDIYQALTEDRPYRKGLKNEEAFSILDKMVLEGLICSKSVKDLKYTLYKL</sequence>
<dbReference type="EMBL" id="BAAACG010000003">
    <property type="protein sequence ID" value="GAA0733428.1"/>
    <property type="molecule type" value="Genomic_DNA"/>
</dbReference>
<protein>
    <submittedName>
        <fullName evidence="2">HD domain-containing protein</fullName>
    </submittedName>
</protein>
<dbReference type="RefSeq" id="WP_343758393.1">
    <property type="nucleotide sequence ID" value="NZ_BAAACG010000003.1"/>
</dbReference>
<accession>A0ABP3UGD7</accession>
<organism evidence="2 3">
    <name type="scientific">Clostridium oceanicum</name>
    <dbReference type="NCBI Taxonomy" id="1543"/>
    <lineage>
        <taxon>Bacteria</taxon>
        <taxon>Bacillati</taxon>
        <taxon>Bacillota</taxon>
        <taxon>Clostridia</taxon>
        <taxon>Eubacteriales</taxon>
        <taxon>Clostridiaceae</taxon>
        <taxon>Clostridium</taxon>
    </lineage>
</organism>
<dbReference type="SMART" id="SM00471">
    <property type="entry name" value="HDc"/>
    <property type="match status" value="2"/>
</dbReference>
<evidence type="ECO:0000313" key="3">
    <source>
        <dbReference type="Proteomes" id="UP001501510"/>
    </source>
</evidence>
<dbReference type="InterPro" id="IPR003607">
    <property type="entry name" value="HD/PDEase_dom"/>
</dbReference>
<dbReference type="NCBIfam" id="TIGR00277">
    <property type="entry name" value="HDIG"/>
    <property type="match status" value="1"/>
</dbReference>
<dbReference type="InterPro" id="IPR037522">
    <property type="entry name" value="HD_GYP_dom"/>
</dbReference>
<dbReference type="CDD" id="cd00077">
    <property type="entry name" value="HDc"/>
    <property type="match status" value="2"/>
</dbReference>
<evidence type="ECO:0000259" key="1">
    <source>
        <dbReference type="PROSITE" id="PS51832"/>
    </source>
</evidence>
<dbReference type="PROSITE" id="PS51832">
    <property type="entry name" value="HD_GYP"/>
    <property type="match status" value="1"/>
</dbReference>
<keyword evidence="3" id="KW-1185">Reference proteome</keyword>
<dbReference type="PANTHER" id="PTHR43155:SF1">
    <property type="entry name" value="3'3'-CGAMP-SPECIFIC PHOSPHODIESTERASE 1"/>
    <property type="match status" value="1"/>
</dbReference>
<dbReference type="Pfam" id="PF13487">
    <property type="entry name" value="HD_5"/>
    <property type="match status" value="2"/>
</dbReference>
<dbReference type="Gene3D" id="1.10.3210.10">
    <property type="entry name" value="Hypothetical protein af1432"/>
    <property type="match status" value="2"/>
</dbReference>